<reference evidence="8" key="1">
    <citation type="submission" date="2018-06" db="EMBL/GenBank/DDBJ databases">
        <authorList>
            <person name="Zhirakovskaya E."/>
        </authorList>
    </citation>
    <scope>NUCLEOTIDE SEQUENCE</scope>
</reference>
<dbReference type="InterPro" id="IPR000447">
    <property type="entry name" value="G3P_DH_FAD-dep"/>
</dbReference>
<dbReference type="AlphaFoldDB" id="A0A3B0XAH0"/>
<evidence type="ECO:0000256" key="5">
    <source>
        <dbReference type="ARBA" id="ARBA00023002"/>
    </source>
</evidence>
<evidence type="ECO:0000256" key="3">
    <source>
        <dbReference type="ARBA" id="ARBA00022630"/>
    </source>
</evidence>
<dbReference type="Pfam" id="PF01266">
    <property type="entry name" value="DAO"/>
    <property type="match status" value="1"/>
</dbReference>
<dbReference type="Gene3D" id="3.50.50.60">
    <property type="entry name" value="FAD/NAD(P)-binding domain"/>
    <property type="match status" value="1"/>
</dbReference>
<evidence type="ECO:0000256" key="1">
    <source>
        <dbReference type="ARBA" id="ARBA00001974"/>
    </source>
</evidence>
<dbReference type="PRINTS" id="PR01001">
    <property type="entry name" value="FADG3PDH"/>
</dbReference>
<feature type="domain" description="Alpha-glycerophosphate oxidase C-terminal" evidence="7">
    <location>
        <begin position="464"/>
        <end position="588"/>
    </location>
</feature>
<dbReference type="InterPro" id="IPR006076">
    <property type="entry name" value="FAD-dep_OxRdtase"/>
</dbReference>
<comment type="similarity">
    <text evidence="2">Belongs to the FAD-dependent glycerol-3-phosphate dehydrogenase family.</text>
</comment>
<dbReference type="PANTHER" id="PTHR11985:SF15">
    <property type="entry name" value="GLYCEROL-3-PHOSPHATE DEHYDROGENASE, MITOCHONDRIAL"/>
    <property type="match status" value="1"/>
</dbReference>
<evidence type="ECO:0000256" key="2">
    <source>
        <dbReference type="ARBA" id="ARBA00007330"/>
    </source>
</evidence>
<dbReference type="InterPro" id="IPR031656">
    <property type="entry name" value="DAO_C"/>
</dbReference>
<accession>A0A3B0XAH0</accession>
<comment type="cofactor">
    <cofactor evidence="1">
        <name>FAD</name>
        <dbReference type="ChEBI" id="CHEBI:57692"/>
    </cofactor>
</comment>
<keyword evidence="4" id="KW-0274">FAD</keyword>
<organism evidence="8">
    <name type="scientific">hydrothermal vent metagenome</name>
    <dbReference type="NCBI Taxonomy" id="652676"/>
    <lineage>
        <taxon>unclassified sequences</taxon>
        <taxon>metagenomes</taxon>
        <taxon>ecological metagenomes</taxon>
    </lineage>
</organism>
<gene>
    <name evidence="8" type="ORF">MNBD_GAMMA05-1890</name>
</gene>
<dbReference type="SUPFAM" id="SSF51905">
    <property type="entry name" value="FAD/NAD(P)-binding domain"/>
    <property type="match status" value="1"/>
</dbReference>
<dbReference type="InterPro" id="IPR036188">
    <property type="entry name" value="FAD/NAD-bd_sf"/>
</dbReference>
<sequence>MFENRLCCIGLPYVTQDNRFLASHFYTLTFRLNTTWKMKRSLSQFTDTHFDIVIIGGGITGACLATDAALRGLSVALVEKGDFGAATSSASSKLLHGGIRYLQQLNFSKVRESAKERVYFQQLAPHLTHYVPFIIPTYKSLSKGKFVMKSAMILYEILCSGQNNILRDASKKVPGSHFLSRDEVGKVVPSLKSEVITGGVVFYESHMYSSERMTLGFIETAQQHGASVANYLEVTSFPGADEGVVRGVQVKDQLSGESFEINASLVINAAGPWIPLLNRNTGSKNSLEGVVSAFSKGAHIVTRSLTQGYAVALPTRKQNQAVINRGGRHVFIIPWRGYSLIGTTYGPYEGDLDDVCATESDIDEMVEDINSALGSENGAAVLKRDDVLHAYAGIYPLIDDVIDTKIYQGTGKYQVVDHGESDNLVGLVSVFGAKFTTARLLAEKALDNVISKYASRFNKQFDACQTRKTTLSAGQIDDLQAFRKQQALRYQHLFSASVINNLVTNYGTDIQHICTLCEENAELAEELVVGSTIIAAEVVYAARHEMACHLDDFVFRRTGLGTLGNPGNEVLRQCATLMGQELGWDQVRIDAEWQRTLKSFPVDKASAN</sequence>
<dbReference type="EMBL" id="UOFE01000031">
    <property type="protein sequence ID" value="VAW52954.1"/>
    <property type="molecule type" value="Genomic_DNA"/>
</dbReference>
<evidence type="ECO:0000256" key="4">
    <source>
        <dbReference type="ARBA" id="ARBA00022827"/>
    </source>
</evidence>
<evidence type="ECO:0000313" key="8">
    <source>
        <dbReference type="EMBL" id="VAW52954.1"/>
    </source>
</evidence>
<dbReference type="Gene3D" id="3.30.9.10">
    <property type="entry name" value="D-Amino Acid Oxidase, subunit A, domain 2"/>
    <property type="match status" value="1"/>
</dbReference>
<dbReference type="GO" id="GO:0004368">
    <property type="term" value="F:glycerol-3-phosphate dehydrogenase (quinone) activity"/>
    <property type="evidence" value="ECO:0007669"/>
    <property type="project" value="UniProtKB-EC"/>
</dbReference>
<dbReference type="EC" id="1.1.5.3" evidence="8"/>
<feature type="domain" description="FAD dependent oxidoreductase" evidence="6">
    <location>
        <begin position="51"/>
        <end position="443"/>
    </location>
</feature>
<dbReference type="Gene3D" id="1.10.8.870">
    <property type="entry name" value="Alpha-glycerophosphate oxidase, cap domain"/>
    <property type="match status" value="1"/>
</dbReference>
<proteinExistence type="inferred from homology"/>
<dbReference type="PANTHER" id="PTHR11985">
    <property type="entry name" value="GLYCEROL-3-PHOSPHATE DEHYDROGENASE"/>
    <property type="match status" value="1"/>
</dbReference>
<evidence type="ECO:0000259" key="7">
    <source>
        <dbReference type="Pfam" id="PF16901"/>
    </source>
</evidence>
<dbReference type="GO" id="GO:0046168">
    <property type="term" value="P:glycerol-3-phosphate catabolic process"/>
    <property type="evidence" value="ECO:0007669"/>
    <property type="project" value="TreeGrafter"/>
</dbReference>
<keyword evidence="5 8" id="KW-0560">Oxidoreductase</keyword>
<evidence type="ECO:0000259" key="6">
    <source>
        <dbReference type="Pfam" id="PF01266"/>
    </source>
</evidence>
<protein>
    <submittedName>
        <fullName evidence="8">Aerobic glycerol-3-phosphate dehydrogenase</fullName>
        <ecNumber evidence="8">1.1.5.3</ecNumber>
    </submittedName>
</protein>
<dbReference type="InterPro" id="IPR038299">
    <property type="entry name" value="DAO_C_sf"/>
</dbReference>
<dbReference type="Pfam" id="PF16901">
    <property type="entry name" value="DAO_C"/>
    <property type="match status" value="1"/>
</dbReference>
<keyword evidence="3" id="KW-0285">Flavoprotein</keyword>
<name>A0A3B0XAH0_9ZZZZ</name>